<proteinExistence type="predicted"/>
<comment type="caution">
    <text evidence="2">The sequence shown here is derived from an EMBL/GenBank/DDBJ whole genome shotgun (WGS) entry which is preliminary data.</text>
</comment>
<protein>
    <submittedName>
        <fullName evidence="2">Uncharacterized protein</fullName>
    </submittedName>
</protein>
<dbReference type="EMBL" id="MTEI01000017">
    <property type="protein sequence ID" value="OQW86411.1"/>
    <property type="molecule type" value="Genomic_DNA"/>
</dbReference>
<evidence type="ECO:0000256" key="1">
    <source>
        <dbReference type="SAM" id="MobiDB-lite"/>
    </source>
</evidence>
<dbReference type="InterPro" id="IPR013321">
    <property type="entry name" value="Arc_rbn_hlx_hlx"/>
</dbReference>
<name>A0A1W9KQH7_9BURK</name>
<dbReference type="Proteomes" id="UP000192505">
    <property type="component" value="Unassembled WGS sequence"/>
</dbReference>
<dbReference type="AlphaFoldDB" id="A0A1W9KQH7"/>
<evidence type="ECO:0000313" key="3">
    <source>
        <dbReference type="Proteomes" id="UP000192505"/>
    </source>
</evidence>
<dbReference type="SUPFAM" id="SSF47598">
    <property type="entry name" value="Ribbon-helix-helix"/>
    <property type="match status" value="1"/>
</dbReference>
<dbReference type="InterPro" id="IPR010985">
    <property type="entry name" value="Ribbon_hlx_hlx"/>
</dbReference>
<gene>
    <name evidence="2" type="ORF">BWK72_17515</name>
</gene>
<dbReference type="Gene3D" id="1.10.1220.10">
    <property type="entry name" value="Met repressor-like"/>
    <property type="match status" value="1"/>
</dbReference>
<reference evidence="2 3" key="1">
    <citation type="submission" date="2017-01" db="EMBL/GenBank/DDBJ databases">
        <title>Novel large sulfur bacteria in the metagenomes of groundwater-fed chemosynthetic microbial mats in the Lake Huron basin.</title>
        <authorList>
            <person name="Sharrar A.M."/>
            <person name="Flood B.E."/>
            <person name="Bailey J.V."/>
            <person name="Jones D.S."/>
            <person name="Biddanda B."/>
            <person name="Ruberg S.A."/>
            <person name="Marcus D.N."/>
            <person name="Dick G.J."/>
        </authorList>
    </citation>
    <scope>NUCLEOTIDE SEQUENCE [LARGE SCALE GENOMIC DNA]</scope>
    <source>
        <strain evidence="2">A7</strain>
    </source>
</reference>
<evidence type="ECO:0000313" key="2">
    <source>
        <dbReference type="EMBL" id="OQW86411.1"/>
    </source>
</evidence>
<feature type="region of interest" description="Disordered" evidence="1">
    <location>
        <begin position="98"/>
        <end position="143"/>
    </location>
</feature>
<organism evidence="2 3">
    <name type="scientific">Rhodoferax ferrireducens</name>
    <dbReference type="NCBI Taxonomy" id="192843"/>
    <lineage>
        <taxon>Bacteria</taxon>
        <taxon>Pseudomonadati</taxon>
        <taxon>Pseudomonadota</taxon>
        <taxon>Betaproteobacteria</taxon>
        <taxon>Burkholderiales</taxon>
        <taxon>Comamonadaceae</taxon>
        <taxon>Rhodoferax</taxon>
    </lineage>
</organism>
<accession>A0A1W9KQH7</accession>
<dbReference type="GO" id="GO:0006355">
    <property type="term" value="P:regulation of DNA-templated transcription"/>
    <property type="evidence" value="ECO:0007669"/>
    <property type="project" value="InterPro"/>
</dbReference>
<sequence>MTLTVRLPETMESQLSRFCEAMGMSKSQVVQTALKDWFAKPVASNAHPLLAFAQAASSAEPAANWAGPYSKERLRARVLASGDAHAVHEPVAEYVVPAQKTGTRRQAAAKKIKNSSSLSNRGKGSEAISHVTLPQGTAGLKDA</sequence>